<dbReference type="Proteomes" id="UP000604046">
    <property type="component" value="Unassembled WGS sequence"/>
</dbReference>
<feature type="compositionally biased region" description="Low complexity" evidence="1">
    <location>
        <begin position="648"/>
        <end position="665"/>
    </location>
</feature>
<feature type="region of interest" description="Disordered" evidence="1">
    <location>
        <begin position="643"/>
        <end position="665"/>
    </location>
</feature>
<gene>
    <name evidence="2" type="ORF">SNAT2548_LOCUS27730</name>
</gene>
<proteinExistence type="predicted"/>
<dbReference type="OrthoDB" id="479537at2759"/>
<evidence type="ECO:0000313" key="2">
    <source>
        <dbReference type="EMBL" id="CAE7495014.1"/>
    </source>
</evidence>
<dbReference type="AlphaFoldDB" id="A0A812SVV5"/>
<dbReference type="EMBL" id="CAJNDS010002486">
    <property type="protein sequence ID" value="CAE7495014.1"/>
    <property type="molecule type" value="Genomic_DNA"/>
</dbReference>
<sequence>MDSLGVRGDISKAIQKEYKSLHHLSNAICSVKDAEAIVRETGIELDAAGIKEQGRLLHAAVLEKEPSVKRSRQAFVQHLLQPRLRGPQNKQGSHQVYHEMIAKDIVLARQVFKSRFHRALRMEGANPHDLEQLEVRKWSLRVAEFVIDANLPASQVVDGVQDPSETWVRLCGGRRVSTLRQTARVWGHFRMWLEMTFGKLWPKDAVEIIDFLTERSHEPCGRTVPGTFLAALSTLEVIGGLRSEDRLSLSPLLISFVRGLETQLSSGAPPRKSAQPYTVAMIIGAELMVMDPGLTVVNRVFAFILLVMVWAALRVDDVQWIKRDSLALSELGLRAVLSRTKTSGPGRKMGELPIFVHRRASWSGVDWLSEGLSLFLESTATLPSELFLGKPQKGGNGFTNRYLSNVDFNSCLKAVLTELPAVRRGDEGGWEAIPNSRLVPEALVGFWSGHSARHNLVSWAGAMRVPPEQRNYLGRWQTGRGSSDTYMITSRQVVLEVQEKVLKGISNGGDLGTDIFVESELVETLVDFSKARGDPSRVKLLHQIMHGPPGKPTLQQKFPLLEDTSIQIGSELGDGDMDRDVVLPEPSDTAPYFVTVSRRTGFKRLHRQGGCPVTVAQVYDARDVWTLGAEVADARCLKCFKADSQPLSSSSGSSSSTSSSDSSLD</sequence>
<accession>A0A812SVV5</accession>
<reference evidence="2" key="1">
    <citation type="submission" date="2021-02" db="EMBL/GenBank/DDBJ databases">
        <authorList>
            <person name="Dougan E. K."/>
            <person name="Rhodes N."/>
            <person name="Thang M."/>
            <person name="Chan C."/>
        </authorList>
    </citation>
    <scope>NUCLEOTIDE SEQUENCE</scope>
</reference>
<evidence type="ECO:0000313" key="3">
    <source>
        <dbReference type="Proteomes" id="UP000604046"/>
    </source>
</evidence>
<name>A0A812SVV5_9DINO</name>
<dbReference type="GO" id="GO:0015074">
    <property type="term" value="P:DNA integration"/>
    <property type="evidence" value="ECO:0007669"/>
    <property type="project" value="InterPro"/>
</dbReference>
<evidence type="ECO:0000256" key="1">
    <source>
        <dbReference type="SAM" id="MobiDB-lite"/>
    </source>
</evidence>
<dbReference type="Gene3D" id="1.10.443.10">
    <property type="entry name" value="Intergrase catalytic core"/>
    <property type="match status" value="1"/>
</dbReference>
<dbReference type="GO" id="GO:0006310">
    <property type="term" value="P:DNA recombination"/>
    <property type="evidence" value="ECO:0007669"/>
    <property type="project" value="InterPro"/>
</dbReference>
<dbReference type="GO" id="GO:0003677">
    <property type="term" value="F:DNA binding"/>
    <property type="evidence" value="ECO:0007669"/>
    <property type="project" value="InterPro"/>
</dbReference>
<comment type="caution">
    <text evidence="2">The sequence shown here is derived from an EMBL/GenBank/DDBJ whole genome shotgun (WGS) entry which is preliminary data.</text>
</comment>
<keyword evidence="3" id="KW-1185">Reference proteome</keyword>
<dbReference type="InterPro" id="IPR013762">
    <property type="entry name" value="Integrase-like_cat_sf"/>
</dbReference>
<organism evidence="2 3">
    <name type="scientific">Symbiodinium natans</name>
    <dbReference type="NCBI Taxonomy" id="878477"/>
    <lineage>
        <taxon>Eukaryota</taxon>
        <taxon>Sar</taxon>
        <taxon>Alveolata</taxon>
        <taxon>Dinophyceae</taxon>
        <taxon>Suessiales</taxon>
        <taxon>Symbiodiniaceae</taxon>
        <taxon>Symbiodinium</taxon>
    </lineage>
</organism>
<protein>
    <submittedName>
        <fullName evidence="2">Uncharacterized protein</fullName>
    </submittedName>
</protein>